<protein>
    <recommendedName>
        <fullName evidence="4">HTH lysR-type domain-containing protein</fullName>
    </recommendedName>
</protein>
<evidence type="ECO:0000313" key="6">
    <source>
        <dbReference type="Proteomes" id="UP000051166"/>
    </source>
</evidence>
<dbReference type="Proteomes" id="UP000051166">
    <property type="component" value="Unassembled WGS sequence"/>
</dbReference>
<dbReference type="PROSITE" id="PS50931">
    <property type="entry name" value="HTH_LYSR"/>
    <property type="match status" value="1"/>
</dbReference>
<comment type="caution">
    <text evidence="5">The sequence shown here is derived from an EMBL/GenBank/DDBJ whole genome shotgun (WGS) entry which is preliminary data.</text>
</comment>
<evidence type="ECO:0000256" key="1">
    <source>
        <dbReference type="ARBA" id="ARBA00009437"/>
    </source>
</evidence>
<reference evidence="5 6" key="1">
    <citation type="journal article" date="2015" name="Genome Announc.">
        <title>Expanding the biotechnology potential of lactobacilli through comparative genomics of 213 strains and associated genera.</title>
        <authorList>
            <person name="Sun Z."/>
            <person name="Harris H.M."/>
            <person name="McCann A."/>
            <person name="Guo C."/>
            <person name="Argimon S."/>
            <person name="Zhang W."/>
            <person name="Yang X."/>
            <person name="Jeffery I.B."/>
            <person name="Cooney J.C."/>
            <person name="Kagawa T.F."/>
            <person name="Liu W."/>
            <person name="Song Y."/>
            <person name="Salvetti E."/>
            <person name="Wrobel A."/>
            <person name="Rasinkangas P."/>
            <person name="Parkhill J."/>
            <person name="Rea M.C."/>
            <person name="O'Sullivan O."/>
            <person name="Ritari J."/>
            <person name="Douillard F.P."/>
            <person name="Paul Ross R."/>
            <person name="Yang R."/>
            <person name="Briner A.E."/>
            <person name="Felis G.E."/>
            <person name="de Vos W.M."/>
            <person name="Barrangou R."/>
            <person name="Klaenhammer T.R."/>
            <person name="Caufield P.W."/>
            <person name="Cui Y."/>
            <person name="Zhang H."/>
            <person name="O'Toole P.W."/>
        </authorList>
    </citation>
    <scope>NUCLEOTIDE SEQUENCE [LARGE SCALE GENOMIC DNA]</scope>
    <source>
        <strain evidence="5 6">DSM 16230</strain>
    </source>
</reference>
<dbReference type="Gene3D" id="1.10.10.10">
    <property type="entry name" value="Winged helix-like DNA-binding domain superfamily/Winged helix DNA-binding domain"/>
    <property type="match status" value="1"/>
</dbReference>
<dbReference type="InterPro" id="IPR036388">
    <property type="entry name" value="WH-like_DNA-bd_sf"/>
</dbReference>
<dbReference type="GO" id="GO:0003700">
    <property type="term" value="F:DNA-binding transcription factor activity"/>
    <property type="evidence" value="ECO:0007669"/>
    <property type="project" value="InterPro"/>
</dbReference>
<dbReference type="Pfam" id="PF00126">
    <property type="entry name" value="HTH_1"/>
    <property type="match status" value="1"/>
</dbReference>
<dbReference type="PATRIC" id="fig|1423801.4.peg.782"/>
<dbReference type="InterPro" id="IPR000847">
    <property type="entry name" value="LysR_HTH_N"/>
</dbReference>
<evidence type="ECO:0000256" key="2">
    <source>
        <dbReference type="ARBA" id="ARBA00023015"/>
    </source>
</evidence>
<feature type="domain" description="HTH lysR-type" evidence="4">
    <location>
        <begin position="7"/>
        <end position="64"/>
    </location>
</feature>
<dbReference type="EMBL" id="AZFQ01000036">
    <property type="protein sequence ID" value="KRL98952.1"/>
    <property type="molecule type" value="Genomic_DNA"/>
</dbReference>
<dbReference type="InterPro" id="IPR036390">
    <property type="entry name" value="WH_DNA-bd_sf"/>
</dbReference>
<evidence type="ECO:0000256" key="3">
    <source>
        <dbReference type="ARBA" id="ARBA00023163"/>
    </source>
</evidence>
<dbReference type="SUPFAM" id="SSF46785">
    <property type="entry name" value="Winged helix' DNA-binding domain"/>
    <property type="match status" value="1"/>
</dbReference>
<gene>
    <name evidence="5" type="ORF">FD50_GL000771</name>
</gene>
<evidence type="ECO:0000259" key="4">
    <source>
        <dbReference type="PROSITE" id="PS50931"/>
    </source>
</evidence>
<keyword evidence="6" id="KW-1185">Reference proteome</keyword>
<dbReference type="PANTHER" id="PTHR30126:SF93">
    <property type="entry name" value="HTH LYSR-TYPE DOMAIN-CONTAINING PROTEIN"/>
    <property type="match status" value="1"/>
</dbReference>
<dbReference type="OrthoDB" id="9803735at2"/>
<accession>A0A0R1V6F2</accession>
<keyword evidence="3" id="KW-0804">Transcription</keyword>
<evidence type="ECO:0000313" key="5">
    <source>
        <dbReference type="EMBL" id="KRL98952.1"/>
    </source>
</evidence>
<dbReference type="PANTHER" id="PTHR30126">
    <property type="entry name" value="HTH-TYPE TRANSCRIPTIONAL REGULATOR"/>
    <property type="match status" value="1"/>
</dbReference>
<proteinExistence type="inferred from homology"/>
<name>A0A0R1V6F2_9LACO</name>
<dbReference type="GO" id="GO:0000976">
    <property type="term" value="F:transcription cis-regulatory region binding"/>
    <property type="evidence" value="ECO:0007669"/>
    <property type="project" value="TreeGrafter"/>
</dbReference>
<dbReference type="AlphaFoldDB" id="A0A0R1V6F2"/>
<sequence>MIAGGNMNFNDLKIFTSIFETQSLNKSAKSLGYAQSNITERLKIIESTFNSSFFVRSYNGVKPTPQGKEMYKFAIDTLNRLEKLQEDFHQEKNNILTSELLLNYAMNQENMLNIETDKIVIKKTCEISDEALKHNYKTIYSFKELKSSQGYRKEIRNLTSYYLCSEDLPVAKGLPPIVNSDLECPFRKESLKNYKIAHGKKYLEINSFANILDILQKGKGYSLLPEYLIDLKKLRKFSSEPVNIVFYVYKKKIY</sequence>
<dbReference type="STRING" id="1423801.FD50_GL000771"/>
<organism evidence="5 6">
    <name type="scientific">Liquorilactobacillus satsumensis DSM 16230 = JCM 12392</name>
    <dbReference type="NCBI Taxonomy" id="1423801"/>
    <lineage>
        <taxon>Bacteria</taxon>
        <taxon>Bacillati</taxon>
        <taxon>Bacillota</taxon>
        <taxon>Bacilli</taxon>
        <taxon>Lactobacillales</taxon>
        <taxon>Lactobacillaceae</taxon>
        <taxon>Liquorilactobacillus</taxon>
    </lineage>
</organism>
<keyword evidence="2" id="KW-0805">Transcription regulation</keyword>
<comment type="similarity">
    <text evidence="1">Belongs to the LysR transcriptional regulatory family.</text>
</comment>